<dbReference type="AlphaFoldDB" id="A0A0M0BR45"/>
<protein>
    <submittedName>
        <fullName evidence="1">Leucyl aminopeptidase</fullName>
    </submittedName>
</protein>
<evidence type="ECO:0000313" key="1">
    <source>
        <dbReference type="EMBL" id="KON30855.1"/>
    </source>
</evidence>
<comment type="caution">
    <text evidence="1">The sequence shown here is derived from an EMBL/GenBank/DDBJ whole genome shotgun (WGS) entry which is preliminary data.</text>
</comment>
<proteinExistence type="predicted"/>
<keyword evidence="1" id="KW-0031">Aminopeptidase</keyword>
<dbReference type="SUPFAM" id="SSF144052">
    <property type="entry name" value="Thermophilic metalloprotease-like"/>
    <property type="match status" value="1"/>
</dbReference>
<gene>
    <name evidence="1" type="ORF">AC482_02560</name>
</gene>
<accession>A0A0M0BR45</accession>
<keyword evidence="1" id="KW-0645">Protease</keyword>
<reference evidence="1 2" key="1">
    <citation type="submission" date="2015-06" db="EMBL/GenBank/DDBJ databases">
        <title>New insights into the roles of widespread benthic archaea in carbon and nitrogen cycling.</title>
        <authorList>
            <person name="Lazar C.S."/>
            <person name="Baker B.J."/>
            <person name="Seitz K.W."/>
            <person name="Hyde A.S."/>
            <person name="Dick G.J."/>
            <person name="Hinrichs K.-U."/>
            <person name="Teske A.P."/>
        </authorList>
    </citation>
    <scope>NUCLEOTIDE SEQUENCE [LARGE SCALE GENOMIC DNA]</scope>
    <source>
        <strain evidence="1">DG-45</strain>
    </source>
</reference>
<dbReference type="Proteomes" id="UP000037210">
    <property type="component" value="Unassembled WGS sequence"/>
</dbReference>
<keyword evidence="1" id="KW-0378">Hydrolase</keyword>
<organism evidence="1 2">
    <name type="scientific">miscellaneous Crenarchaeota group-15 archaeon DG-45</name>
    <dbReference type="NCBI Taxonomy" id="1685127"/>
    <lineage>
        <taxon>Archaea</taxon>
        <taxon>Candidatus Bathyarchaeota</taxon>
        <taxon>MCG-15</taxon>
    </lineage>
</organism>
<evidence type="ECO:0000313" key="2">
    <source>
        <dbReference type="Proteomes" id="UP000037210"/>
    </source>
</evidence>
<sequence length="88" mass="9529">MEWARMMRGAKTILDDCASLRAGEQVLIVTDTELLDIGQVLAAVAYERDAEPVLVVIRPRAADGQEPPDPVAEAMKRADVVLAPVSRS</sequence>
<dbReference type="GO" id="GO:0004177">
    <property type="term" value="F:aminopeptidase activity"/>
    <property type="evidence" value="ECO:0007669"/>
    <property type="project" value="UniProtKB-KW"/>
</dbReference>
<dbReference type="EMBL" id="LFWZ01000019">
    <property type="protein sequence ID" value="KON30855.1"/>
    <property type="molecule type" value="Genomic_DNA"/>
</dbReference>
<name>A0A0M0BR45_9ARCH</name>
<feature type="non-terminal residue" evidence="1">
    <location>
        <position position="88"/>
    </location>
</feature>